<evidence type="ECO:0000313" key="3">
    <source>
        <dbReference type="Proteomes" id="UP000279275"/>
    </source>
</evidence>
<dbReference type="RefSeq" id="WP_122190399.1">
    <property type="nucleotide sequence ID" value="NZ_RFFH01000012.1"/>
</dbReference>
<feature type="transmembrane region" description="Helical" evidence="1">
    <location>
        <begin position="31"/>
        <end position="52"/>
    </location>
</feature>
<gene>
    <name evidence="2" type="ORF">EBN03_24135</name>
</gene>
<keyword evidence="1" id="KW-1133">Transmembrane helix</keyword>
<reference evidence="2 3" key="1">
    <citation type="submission" date="2018-10" db="EMBL/GenBank/DDBJ databases">
        <title>Isolation from cow dung.</title>
        <authorList>
            <person name="Ling L."/>
        </authorList>
    </citation>
    <scope>NUCLEOTIDE SEQUENCE [LARGE SCALE GENOMIC DNA]</scope>
    <source>
        <strain evidence="2 3">NEAU-LL90</strain>
    </source>
</reference>
<dbReference type="EMBL" id="RFFH01000012">
    <property type="protein sequence ID" value="RMI29886.1"/>
    <property type="molecule type" value="Genomic_DNA"/>
</dbReference>
<feature type="transmembrane region" description="Helical" evidence="1">
    <location>
        <begin position="101"/>
        <end position="122"/>
    </location>
</feature>
<evidence type="ECO:0000256" key="1">
    <source>
        <dbReference type="SAM" id="Phobius"/>
    </source>
</evidence>
<organism evidence="2 3">
    <name type="scientific">Nocardia stercoris</name>
    <dbReference type="NCBI Taxonomy" id="2483361"/>
    <lineage>
        <taxon>Bacteria</taxon>
        <taxon>Bacillati</taxon>
        <taxon>Actinomycetota</taxon>
        <taxon>Actinomycetes</taxon>
        <taxon>Mycobacteriales</taxon>
        <taxon>Nocardiaceae</taxon>
        <taxon>Nocardia</taxon>
    </lineage>
</organism>
<keyword evidence="1" id="KW-0812">Transmembrane</keyword>
<comment type="caution">
    <text evidence="2">The sequence shown here is derived from an EMBL/GenBank/DDBJ whole genome shotgun (WGS) entry which is preliminary data.</text>
</comment>
<dbReference type="OrthoDB" id="4207306at2"/>
<name>A0A3M2KZ25_9NOCA</name>
<dbReference type="Proteomes" id="UP000279275">
    <property type="component" value="Unassembled WGS sequence"/>
</dbReference>
<protein>
    <submittedName>
        <fullName evidence="2">Uncharacterized protein</fullName>
    </submittedName>
</protein>
<accession>A0A3M2KZ25</accession>
<evidence type="ECO:0000313" key="2">
    <source>
        <dbReference type="EMBL" id="RMI29886.1"/>
    </source>
</evidence>
<dbReference type="AlphaFoldDB" id="A0A3M2KZ25"/>
<keyword evidence="1" id="KW-0472">Membrane</keyword>
<proteinExistence type="predicted"/>
<keyword evidence="3" id="KW-1185">Reference proteome</keyword>
<sequence length="183" mass="20076">MPYMQNSDVTANLVHRAADLRRRRETGRSRIVGLVWLAVAAVVGAFLAFIWGPDRQNSTAAPQCDGQVMARGDRCVITSHGSSNTYSYDQMVHNGHSDGQFTMILGYVVLALAVALVVPVFLRLDPAKPWGTPIPTPCPQCGRNGLQEKKIALRHKKGRTTYNWTALVTVCTGGCDFSHVRKP</sequence>